<sequence>CVALSAALYFWGLKKLDVGDTATAKITSLIVGVLGGVIGLAILLAGGRGQFIGAVDILVAVPAFLAWHELEKS</sequence>
<gene>
    <name evidence="2" type="ORF">S06H3_01647</name>
</gene>
<evidence type="ECO:0000313" key="2">
    <source>
        <dbReference type="EMBL" id="GAH98258.1"/>
    </source>
</evidence>
<organism evidence="2">
    <name type="scientific">marine sediment metagenome</name>
    <dbReference type="NCBI Taxonomy" id="412755"/>
    <lineage>
        <taxon>unclassified sequences</taxon>
        <taxon>metagenomes</taxon>
        <taxon>ecological metagenomes</taxon>
    </lineage>
</organism>
<protein>
    <submittedName>
        <fullName evidence="2">Uncharacterized protein</fullName>
    </submittedName>
</protein>
<feature type="non-terminal residue" evidence="2">
    <location>
        <position position="1"/>
    </location>
</feature>
<keyword evidence="1" id="KW-0812">Transmembrane</keyword>
<name>X1LVT4_9ZZZZ</name>
<dbReference type="EMBL" id="BARV01000426">
    <property type="protein sequence ID" value="GAH98258.1"/>
    <property type="molecule type" value="Genomic_DNA"/>
</dbReference>
<proteinExistence type="predicted"/>
<evidence type="ECO:0000256" key="1">
    <source>
        <dbReference type="SAM" id="Phobius"/>
    </source>
</evidence>
<keyword evidence="1" id="KW-0472">Membrane</keyword>
<dbReference type="AlphaFoldDB" id="X1LVT4"/>
<keyword evidence="1" id="KW-1133">Transmembrane helix</keyword>
<accession>X1LVT4</accession>
<feature type="transmembrane region" description="Helical" evidence="1">
    <location>
        <begin position="51"/>
        <end position="68"/>
    </location>
</feature>
<comment type="caution">
    <text evidence="2">The sequence shown here is derived from an EMBL/GenBank/DDBJ whole genome shotgun (WGS) entry which is preliminary data.</text>
</comment>
<reference evidence="2" key="1">
    <citation type="journal article" date="2014" name="Front. Microbiol.">
        <title>High frequency of phylogenetically diverse reductive dehalogenase-homologous genes in deep subseafloor sedimentary metagenomes.</title>
        <authorList>
            <person name="Kawai M."/>
            <person name="Futagami T."/>
            <person name="Toyoda A."/>
            <person name="Takaki Y."/>
            <person name="Nishi S."/>
            <person name="Hori S."/>
            <person name="Arai W."/>
            <person name="Tsubouchi T."/>
            <person name="Morono Y."/>
            <person name="Uchiyama I."/>
            <person name="Ito T."/>
            <person name="Fujiyama A."/>
            <person name="Inagaki F."/>
            <person name="Takami H."/>
        </authorList>
    </citation>
    <scope>NUCLEOTIDE SEQUENCE</scope>
    <source>
        <strain evidence="2">Expedition CK06-06</strain>
    </source>
</reference>
<feature type="transmembrane region" description="Helical" evidence="1">
    <location>
        <begin position="26"/>
        <end position="44"/>
    </location>
</feature>